<dbReference type="InterPro" id="IPR027417">
    <property type="entry name" value="P-loop_NTPase"/>
</dbReference>
<evidence type="ECO:0000256" key="5">
    <source>
        <dbReference type="SAM" id="Phobius"/>
    </source>
</evidence>
<dbReference type="SMART" id="SM00320">
    <property type="entry name" value="WD40"/>
    <property type="match status" value="12"/>
</dbReference>
<dbReference type="PROSITE" id="PS00678">
    <property type="entry name" value="WD_REPEATS_1"/>
    <property type="match status" value="1"/>
</dbReference>
<gene>
    <name evidence="7" type="ORF">ACFFNX_07010</name>
</gene>
<feature type="region of interest" description="Disordered" evidence="4">
    <location>
        <begin position="224"/>
        <end position="243"/>
    </location>
</feature>
<comment type="caution">
    <text evidence="7">The sequence shown here is derived from an EMBL/GenBank/DDBJ whole genome shotgun (WGS) entry which is preliminary data.</text>
</comment>
<dbReference type="InterPro" id="IPR019775">
    <property type="entry name" value="WD40_repeat_CS"/>
</dbReference>
<dbReference type="SUPFAM" id="SSF50978">
    <property type="entry name" value="WD40 repeat-like"/>
    <property type="match status" value="1"/>
</dbReference>
<dbReference type="SUPFAM" id="SSF101908">
    <property type="entry name" value="Putative isomerase YbhE"/>
    <property type="match status" value="1"/>
</dbReference>
<dbReference type="InterPro" id="IPR015943">
    <property type="entry name" value="WD40/YVTN_repeat-like_dom_sf"/>
</dbReference>
<protein>
    <submittedName>
        <fullName evidence="7">NACHT and WD repeat domain-containing protein</fullName>
    </submittedName>
</protein>
<dbReference type="InterPro" id="IPR036322">
    <property type="entry name" value="WD40_repeat_dom_sf"/>
</dbReference>
<keyword evidence="5" id="KW-0472">Membrane</keyword>
<feature type="domain" description="Novel STAND NTPase 1" evidence="6">
    <location>
        <begin position="246"/>
        <end position="645"/>
    </location>
</feature>
<dbReference type="PROSITE" id="PS50294">
    <property type="entry name" value="WD_REPEATS_REGION"/>
    <property type="match status" value="3"/>
</dbReference>
<dbReference type="EMBL" id="JBHLZP010000032">
    <property type="protein sequence ID" value="MFB9831935.1"/>
    <property type="molecule type" value="Genomic_DNA"/>
</dbReference>
<dbReference type="PROSITE" id="PS50082">
    <property type="entry name" value="WD_REPEATS_2"/>
    <property type="match status" value="3"/>
</dbReference>
<evidence type="ECO:0000256" key="3">
    <source>
        <dbReference type="PROSITE-ProRule" id="PRU00221"/>
    </source>
</evidence>
<feature type="repeat" description="WD" evidence="3">
    <location>
        <begin position="1009"/>
        <end position="1050"/>
    </location>
</feature>
<dbReference type="Pfam" id="PF20703">
    <property type="entry name" value="nSTAND1"/>
    <property type="match status" value="1"/>
</dbReference>
<accession>A0ABV5YA91</accession>
<feature type="transmembrane region" description="Helical" evidence="5">
    <location>
        <begin position="34"/>
        <end position="55"/>
    </location>
</feature>
<keyword evidence="5" id="KW-1133">Transmembrane helix</keyword>
<evidence type="ECO:0000259" key="6">
    <source>
        <dbReference type="Pfam" id="PF20703"/>
    </source>
</evidence>
<dbReference type="CDD" id="cd00200">
    <property type="entry name" value="WD40"/>
    <property type="match status" value="1"/>
</dbReference>
<feature type="repeat" description="WD" evidence="3">
    <location>
        <begin position="787"/>
        <end position="819"/>
    </location>
</feature>
<dbReference type="InterPro" id="IPR049052">
    <property type="entry name" value="nSTAND1"/>
</dbReference>
<feature type="repeat" description="WD" evidence="3">
    <location>
        <begin position="1052"/>
        <end position="1093"/>
    </location>
</feature>
<evidence type="ECO:0000313" key="7">
    <source>
        <dbReference type="EMBL" id="MFB9831935.1"/>
    </source>
</evidence>
<keyword evidence="2" id="KW-0677">Repeat</keyword>
<keyword evidence="8" id="KW-1185">Reference proteome</keyword>
<proteinExistence type="predicted"/>
<evidence type="ECO:0000256" key="2">
    <source>
        <dbReference type="ARBA" id="ARBA00022737"/>
    </source>
</evidence>
<dbReference type="PANTHER" id="PTHR19879">
    <property type="entry name" value="TRANSCRIPTION INITIATION FACTOR TFIID"/>
    <property type="match status" value="1"/>
</dbReference>
<keyword evidence="1 3" id="KW-0853">WD repeat</keyword>
<dbReference type="Gene3D" id="2.130.10.10">
    <property type="entry name" value="YVTN repeat-like/Quinoprotein amine dehydrogenase"/>
    <property type="match status" value="5"/>
</dbReference>
<keyword evidence="5" id="KW-0812">Transmembrane</keyword>
<sequence length="1429" mass="150916">MPDVEQSGVRMRRGIRASVTAMTRGAVGVVRRSAPWSIVALLVAGAVTPLVLPALTAAGQAPLLTDGLSGQLGNIGSEYVGSVLVEIVERMRGRGGVSEDAARELITAELLERLEAGDEELQGGLAVLLRSVGGIDAAVTEAVASGSAEVQQLLAEAFTELGAEFEQFTWMLDELDSKIVDIRQDTRSIRDLMAGQRVEQRRQTHLLQRMLLAVNVFGALPPQAAEDGRADEAPPTPVADDGAASPYKGLAAFEPEDAHLFFGREALTATVLARLAERTAGTPGVLVLIGPSGAGKSSLLRAGVLPALARGVLSEGGQARPPWLLITPGEHPVGELAEWTASLAGISAGSVHDDVLADPRRYTRVVRQALRGRADRLVLVVDQFEEVFTQCREEAERRAFVEAVCAAAEDAPALVVIGVRADFYARCAAYPGLVPALQDNQTVEPMSGAEVREAIERPARNAGLTLEPGLMEVLLADLGTGSAEASGQGHAAGALPLLSHALYETWRRRQGGELTVTGYRASGGIAGAVAATAQAIHDDLDDAGREQLRRLFLRLVTVGDGTEDTRRRAGLDELFPGGPDRGLLARLVDARLVTAHESTAEITHEALLSAWPLLRAWLNKDREGRRIHRRLTLDATVWDGLGRDPGSVYRGTRLDVAREWAADPENEADLSPLERDFLQAGIEAHAAEQAAARREVRRLRRLAGGLAATLALALVAGGVAFWQRNTAQHERRTAVGRQLIAQADAVRTSDPATSLRLGLAARRLIPGSQADTDLVGGLTGTAFRGRLEGHTGVPVSVGYSPDGRTLASETEQGQVFLWDTGRAGRPVHVGTLPTVARGTNGYAGLAFSPDGRYLTAARDPETVVFWDVRDRAHPVQAGRVTDASGIEAMAMSRAGHLLATTDGRRTLTLWNVADATHPAVVGTLKGSFDDVALSRDGRTLAGSSHTHGVTLWDLRRRAHPAKKVTLAPGSATAVAFGPDGRTLVTGGEGYSAILWTIDDPSHPTRLATLSGHSAAIGPVAFRPDGRVVAIGGDDRTVMLWDTTDPDQPAKVLRGHTGPVNALAFSPDGRTLASGSADQSVMLWNADTYRPVSLAALGRDDGVDPTFGSALAPDGRTLATATGDTIGLWDLASGRRPTRLSSVAGNDTVVFGPDGRTLAVADGHAVVLWDVRDRTRPARPVRLELSGEATRIAFTADGRALAAGLPGSTTLWDLRDRAHPARRASIENGGGPSFSPDGHTLAVGDAERSAVLWDVRDLARPRRLADLKEPGAVETATAFSPDGRTLAATNAAGSAVLWDIRDLAHPRRGATLTGNVDPVSRMEFGPRGRILATATDGTGPDDVVRLWDVADPARPLQVSALPGSEPIAIEPSGRAIMTAEPASVSVWDIHDLLGIVTDPAAAACSAVGTGLTRKEWAQQVGGLPYRRTCP</sequence>
<name>A0ABV5YA91_9ACTN</name>
<evidence type="ECO:0000256" key="1">
    <source>
        <dbReference type="ARBA" id="ARBA00022574"/>
    </source>
</evidence>
<dbReference type="RefSeq" id="WP_378197012.1">
    <property type="nucleotide sequence ID" value="NZ_JBHLZP010000032.1"/>
</dbReference>
<dbReference type="Proteomes" id="UP001589627">
    <property type="component" value="Unassembled WGS sequence"/>
</dbReference>
<dbReference type="Pfam" id="PF00400">
    <property type="entry name" value="WD40"/>
    <property type="match status" value="4"/>
</dbReference>
<reference evidence="7 8" key="1">
    <citation type="submission" date="2024-09" db="EMBL/GenBank/DDBJ databases">
        <authorList>
            <person name="Sun Q."/>
            <person name="Mori K."/>
        </authorList>
    </citation>
    <scope>NUCLEOTIDE SEQUENCE [LARGE SCALE GENOMIC DNA]</scope>
    <source>
        <strain evidence="7 8">TBRC 0563</strain>
    </source>
</reference>
<evidence type="ECO:0000313" key="8">
    <source>
        <dbReference type="Proteomes" id="UP001589627"/>
    </source>
</evidence>
<organism evidence="7 8">
    <name type="scientific">Actinoallomurus acaciae</name>
    <dbReference type="NCBI Taxonomy" id="502577"/>
    <lineage>
        <taxon>Bacteria</taxon>
        <taxon>Bacillati</taxon>
        <taxon>Actinomycetota</taxon>
        <taxon>Actinomycetes</taxon>
        <taxon>Streptosporangiales</taxon>
        <taxon>Thermomonosporaceae</taxon>
        <taxon>Actinoallomurus</taxon>
    </lineage>
</organism>
<evidence type="ECO:0000256" key="4">
    <source>
        <dbReference type="SAM" id="MobiDB-lite"/>
    </source>
</evidence>
<dbReference type="SUPFAM" id="SSF52540">
    <property type="entry name" value="P-loop containing nucleoside triphosphate hydrolases"/>
    <property type="match status" value="1"/>
</dbReference>
<dbReference type="PANTHER" id="PTHR19879:SF9">
    <property type="entry name" value="TRANSCRIPTION INITIATION FACTOR TFIID SUBUNIT 5"/>
    <property type="match status" value="1"/>
</dbReference>
<dbReference type="InterPro" id="IPR001680">
    <property type="entry name" value="WD40_rpt"/>
</dbReference>